<evidence type="ECO:0000256" key="4">
    <source>
        <dbReference type="ARBA" id="ARBA00022729"/>
    </source>
</evidence>
<feature type="compositionally biased region" description="Acidic residues" evidence="8">
    <location>
        <begin position="707"/>
        <end position="718"/>
    </location>
</feature>
<feature type="region of interest" description="Disordered" evidence="8">
    <location>
        <begin position="577"/>
        <end position="634"/>
    </location>
</feature>
<comment type="subcellular location">
    <subcellularLocation>
        <location evidence="1">Membrane</location>
        <topology evidence="1">Single-pass type I membrane protein</topology>
    </subcellularLocation>
</comment>
<feature type="domain" description="FAM171 C-terminal" evidence="11">
    <location>
        <begin position="243"/>
        <end position="738"/>
    </location>
</feature>
<feature type="domain" description="FAM171 N-terminal" evidence="10">
    <location>
        <begin position="1"/>
        <end position="162"/>
    </location>
</feature>
<keyword evidence="5 9" id="KW-1133">Transmembrane helix</keyword>
<feature type="compositionally biased region" description="Basic and acidic residues" evidence="8">
    <location>
        <begin position="593"/>
        <end position="605"/>
    </location>
</feature>
<comment type="similarity">
    <text evidence="2">Belongs to the FAM171 family.</text>
</comment>
<feature type="region of interest" description="Disordered" evidence="8">
    <location>
        <begin position="650"/>
        <end position="740"/>
    </location>
</feature>
<feature type="region of interest" description="Disordered" evidence="8">
    <location>
        <begin position="468"/>
        <end position="493"/>
    </location>
</feature>
<evidence type="ECO:0000313" key="13">
    <source>
        <dbReference type="Proteomes" id="UP001295444"/>
    </source>
</evidence>
<feature type="compositionally biased region" description="Basic and acidic residues" evidence="8">
    <location>
        <begin position="719"/>
        <end position="733"/>
    </location>
</feature>
<proteinExistence type="inferred from homology"/>
<gene>
    <name evidence="12" type="ORF">PECUL_23A022412</name>
</gene>
<evidence type="ECO:0000313" key="12">
    <source>
        <dbReference type="EMBL" id="CAH2282389.1"/>
    </source>
</evidence>
<dbReference type="InterPro" id="IPR018890">
    <property type="entry name" value="FAM171"/>
</dbReference>
<dbReference type="InterPro" id="IPR049175">
    <property type="entry name" value="FAM171_C"/>
</dbReference>
<organism evidence="12 13">
    <name type="scientific">Pelobates cultripes</name>
    <name type="common">Western spadefoot toad</name>
    <dbReference type="NCBI Taxonomy" id="61616"/>
    <lineage>
        <taxon>Eukaryota</taxon>
        <taxon>Metazoa</taxon>
        <taxon>Chordata</taxon>
        <taxon>Craniata</taxon>
        <taxon>Vertebrata</taxon>
        <taxon>Euteleostomi</taxon>
        <taxon>Amphibia</taxon>
        <taxon>Batrachia</taxon>
        <taxon>Anura</taxon>
        <taxon>Pelobatoidea</taxon>
        <taxon>Pelobatidae</taxon>
        <taxon>Pelobates</taxon>
    </lineage>
</organism>
<protein>
    <submittedName>
        <fullName evidence="12">FAM171A1 isoform X1</fullName>
    </submittedName>
</protein>
<feature type="transmembrane region" description="Helical" evidence="9">
    <location>
        <begin position="179"/>
        <end position="202"/>
    </location>
</feature>
<evidence type="ECO:0000259" key="10">
    <source>
        <dbReference type="Pfam" id="PF10577"/>
    </source>
</evidence>
<evidence type="ECO:0000256" key="1">
    <source>
        <dbReference type="ARBA" id="ARBA00004479"/>
    </source>
</evidence>
<reference evidence="12" key="1">
    <citation type="submission" date="2022-03" db="EMBL/GenBank/DDBJ databases">
        <authorList>
            <person name="Alioto T."/>
            <person name="Alioto T."/>
            <person name="Gomez Garrido J."/>
        </authorList>
    </citation>
    <scope>NUCLEOTIDE SEQUENCE</scope>
</reference>
<keyword evidence="6 9" id="KW-0472">Membrane</keyword>
<keyword evidence="7" id="KW-0325">Glycoprotein</keyword>
<sequence>MVYDDIVQIVSGFQGSQLQPRVHFERRALDLPANATYKDLAAFLTAASTPWEVDSFPYLQGSDGNATGNSTRFDLTPVTAISIHLLNGDGTNIPVNGPIFVTVPLPTHSNLKHNAHVPAWRFDQKHGTWLKSSLGIIQQERNQLTWTYIAPQMGYWVAAMSPSSPDPVVTQDIATYHTVFLLAILGGMAFILLVLLCLLLYYCRRKCLKPRQHHRKLQLSTALDCSKKDQATSMSHINLISPGHMEMMSSSGEADIHTPMLKPSYNTSREFSSREELLSHQEEKSRMSFDNLTSGGTLRQVYNKSLDQFLLKSRKSAEISDGYGSPGKDEYRRSYNSVICQSLFDNKEKDHKSSSNRIMTGSKPSIQEQTHPVQSASETEQMLDRRPTECMSRSVDHLERPTSFPRPGQLICYNSVDQVNDNVYRNVLPTLVIPAHYMKLSGEHPIVSQQMIISAEQQFEIERIQAELSSHAQQAPQQMQNPQLGSQAISQQHLQDGDGIEWSGQNTVLSESVSIPASLNDAAIAQMNGEVQLLTEKALMELGGGRPMPHPRAWFVSLDGRSNAHIRHSYIDLQRAGKNGSNDASLDSGVDMNEPKIGRKGRSDKFSMLQRHQSKQHPTVPEHQHNEETISNSPTYTKLVYLDDLDQSGSECGTAVCSPEDNKTFTEVPGRRSGGQLPSLQEETIKRTVDSSPVPLNSPEHELSMHDDDDDDDCAEDQGENKKSPWQKREERPLLTFNMK</sequence>
<keyword evidence="4" id="KW-0732">Signal</keyword>
<evidence type="ECO:0000256" key="8">
    <source>
        <dbReference type="SAM" id="MobiDB-lite"/>
    </source>
</evidence>
<feature type="compositionally biased region" description="Polar residues" evidence="8">
    <location>
        <begin position="355"/>
        <end position="380"/>
    </location>
</feature>
<dbReference type="InterPro" id="IPR048530">
    <property type="entry name" value="FAM171_N"/>
</dbReference>
<feature type="compositionally biased region" description="Polar residues" evidence="8">
    <location>
        <begin position="484"/>
        <end position="493"/>
    </location>
</feature>
<dbReference type="GO" id="GO:0008360">
    <property type="term" value="P:regulation of cell shape"/>
    <property type="evidence" value="ECO:0007669"/>
    <property type="project" value="TreeGrafter"/>
</dbReference>
<name>A0AAD1RVH6_PELCU</name>
<evidence type="ECO:0000259" key="11">
    <source>
        <dbReference type="Pfam" id="PF20771"/>
    </source>
</evidence>
<dbReference type="PANTHER" id="PTHR31626:SF1">
    <property type="entry name" value="PROTEIN FAM171A1"/>
    <property type="match status" value="1"/>
</dbReference>
<evidence type="ECO:0000256" key="2">
    <source>
        <dbReference type="ARBA" id="ARBA00006818"/>
    </source>
</evidence>
<accession>A0AAD1RVH6</accession>
<evidence type="ECO:0000256" key="7">
    <source>
        <dbReference type="ARBA" id="ARBA00023180"/>
    </source>
</evidence>
<dbReference type="Proteomes" id="UP001295444">
    <property type="component" value="Chromosome 04"/>
</dbReference>
<dbReference type="GO" id="GO:0043149">
    <property type="term" value="P:stress fiber assembly"/>
    <property type="evidence" value="ECO:0007669"/>
    <property type="project" value="TreeGrafter"/>
</dbReference>
<evidence type="ECO:0000256" key="5">
    <source>
        <dbReference type="ARBA" id="ARBA00022989"/>
    </source>
</evidence>
<evidence type="ECO:0000256" key="3">
    <source>
        <dbReference type="ARBA" id="ARBA00022692"/>
    </source>
</evidence>
<feature type="compositionally biased region" description="Basic and acidic residues" evidence="8">
    <location>
        <begin position="272"/>
        <end position="287"/>
    </location>
</feature>
<evidence type="ECO:0000256" key="9">
    <source>
        <dbReference type="SAM" id="Phobius"/>
    </source>
</evidence>
<dbReference type="PANTHER" id="PTHR31626">
    <property type="entry name" value="SUSHI DOMAIN-CONTAINING PROTEIN"/>
    <property type="match status" value="1"/>
</dbReference>
<dbReference type="AlphaFoldDB" id="A0AAD1RVH6"/>
<keyword evidence="3 9" id="KW-0812">Transmembrane</keyword>
<dbReference type="Pfam" id="PF20771">
    <property type="entry name" value="FAM171A1-2-B_C"/>
    <property type="match status" value="1"/>
</dbReference>
<dbReference type="Pfam" id="PF10577">
    <property type="entry name" value="FAM171A1-2-B_N"/>
    <property type="match status" value="1"/>
</dbReference>
<dbReference type="GO" id="GO:0005886">
    <property type="term" value="C:plasma membrane"/>
    <property type="evidence" value="ECO:0007669"/>
    <property type="project" value="TreeGrafter"/>
</dbReference>
<evidence type="ECO:0000256" key="6">
    <source>
        <dbReference type="ARBA" id="ARBA00023136"/>
    </source>
</evidence>
<feature type="region of interest" description="Disordered" evidence="8">
    <location>
        <begin position="349"/>
        <end position="387"/>
    </location>
</feature>
<keyword evidence="13" id="KW-1185">Reference proteome</keyword>
<dbReference type="EMBL" id="OW240915">
    <property type="protein sequence ID" value="CAH2282389.1"/>
    <property type="molecule type" value="Genomic_DNA"/>
</dbReference>
<feature type="compositionally biased region" description="Low complexity" evidence="8">
    <location>
        <begin position="472"/>
        <end position="483"/>
    </location>
</feature>
<feature type="region of interest" description="Disordered" evidence="8">
    <location>
        <begin position="272"/>
        <end position="293"/>
    </location>
</feature>